<evidence type="ECO:0000313" key="2">
    <source>
        <dbReference type="Proteomes" id="UP000229026"/>
    </source>
</evidence>
<gene>
    <name evidence="1" type="ORF">CO161_04990</name>
</gene>
<dbReference type="Proteomes" id="UP000229026">
    <property type="component" value="Unassembled WGS sequence"/>
</dbReference>
<dbReference type="AlphaFoldDB" id="A0A2M7YIC1"/>
<evidence type="ECO:0000313" key="1">
    <source>
        <dbReference type="EMBL" id="PJA62720.1"/>
    </source>
</evidence>
<name>A0A2M7YIC1_9BACT</name>
<reference evidence="2" key="1">
    <citation type="submission" date="2017-09" db="EMBL/GenBank/DDBJ databases">
        <title>Depth-based differentiation of microbial function through sediment-hosted aquifers and enrichment of novel symbionts in the deep terrestrial subsurface.</title>
        <authorList>
            <person name="Probst A.J."/>
            <person name="Ladd B."/>
            <person name="Jarett J.K."/>
            <person name="Geller-Mcgrath D.E."/>
            <person name="Sieber C.M.K."/>
            <person name="Emerson J.B."/>
            <person name="Anantharaman K."/>
            <person name="Thomas B.C."/>
            <person name="Malmstrom R."/>
            <person name="Stieglmeier M."/>
            <person name="Klingl A."/>
            <person name="Woyke T."/>
            <person name="Ryan C.M."/>
            <person name="Banfield J.F."/>
        </authorList>
    </citation>
    <scope>NUCLEOTIDE SEQUENCE [LARGE SCALE GENOMIC DNA]</scope>
</reference>
<dbReference type="EMBL" id="PFWH01000165">
    <property type="protein sequence ID" value="PJA62720.1"/>
    <property type="molecule type" value="Genomic_DNA"/>
</dbReference>
<organism evidence="1 2">
    <name type="scientific">Candidatus Portnoybacteria bacterium CG_4_9_14_3_um_filter_44_9</name>
    <dbReference type="NCBI Taxonomy" id="1974806"/>
    <lineage>
        <taxon>Bacteria</taxon>
        <taxon>Candidatus Portnoyibacteriota</taxon>
    </lineage>
</organism>
<comment type="caution">
    <text evidence="1">The sequence shown here is derived from an EMBL/GenBank/DDBJ whole genome shotgun (WGS) entry which is preliminary data.</text>
</comment>
<protein>
    <submittedName>
        <fullName evidence="1">Uncharacterized protein</fullName>
    </submittedName>
</protein>
<sequence>MLLKNELSSLFWRHLPYIFWRQLKISVYILLFEPWMLKSIHRFFRTAFLMLKKRKIIMTKKTVDAKEMKKWFV</sequence>
<accession>A0A2M7YIC1</accession>
<proteinExistence type="predicted"/>